<dbReference type="InterPro" id="IPR047640">
    <property type="entry name" value="RpiR-like"/>
</dbReference>
<proteinExistence type="predicted"/>
<comment type="caution">
    <text evidence="6">The sequence shown here is derived from an EMBL/GenBank/DDBJ whole genome shotgun (WGS) entry which is preliminary data.</text>
</comment>
<dbReference type="PROSITE" id="PS51464">
    <property type="entry name" value="SIS"/>
    <property type="match status" value="1"/>
</dbReference>
<dbReference type="InterPro" id="IPR035472">
    <property type="entry name" value="RpiR-like_SIS"/>
</dbReference>
<evidence type="ECO:0000259" key="4">
    <source>
        <dbReference type="PROSITE" id="PS51071"/>
    </source>
</evidence>
<accession>A0A4R1Q748</accession>
<dbReference type="OrthoDB" id="3684496at2"/>
<gene>
    <name evidence="6" type="ORF">EV210_105256</name>
</gene>
<dbReference type="InterPro" id="IPR046348">
    <property type="entry name" value="SIS_dom_sf"/>
</dbReference>
<dbReference type="Pfam" id="PF01418">
    <property type="entry name" value="HTH_6"/>
    <property type="match status" value="1"/>
</dbReference>
<dbReference type="EMBL" id="SLUI01000005">
    <property type="protein sequence ID" value="TCL37817.1"/>
    <property type="molecule type" value="Genomic_DNA"/>
</dbReference>
<evidence type="ECO:0000256" key="3">
    <source>
        <dbReference type="ARBA" id="ARBA00023163"/>
    </source>
</evidence>
<dbReference type="SUPFAM" id="SSF53697">
    <property type="entry name" value="SIS domain"/>
    <property type="match status" value="1"/>
</dbReference>
<keyword evidence="3" id="KW-0804">Transcription</keyword>
<evidence type="ECO:0000256" key="2">
    <source>
        <dbReference type="ARBA" id="ARBA00023125"/>
    </source>
</evidence>
<dbReference type="GO" id="GO:0003677">
    <property type="term" value="F:DNA binding"/>
    <property type="evidence" value="ECO:0007669"/>
    <property type="project" value="UniProtKB-KW"/>
</dbReference>
<feature type="domain" description="HTH rpiR-type" evidence="4">
    <location>
        <begin position="9"/>
        <end position="85"/>
    </location>
</feature>
<dbReference type="Proteomes" id="UP000295063">
    <property type="component" value="Unassembled WGS sequence"/>
</dbReference>
<dbReference type="InterPro" id="IPR001347">
    <property type="entry name" value="SIS_dom"/>
</dbReference>
<protein>
    <submittedName>
        <fullName evidence="6">RpiR family transcriptional regulator</fullName>
    </submittedName>
</protein>
<dbReference type="Gene3D" id="1.10.10.10">
    <property type="entry name" value="Winged helix-like DNA-binding domain superfamily/Winged helix DNA-binding domain"/>
    <property type="match status" value="1"/>
</dbReference>
<evidence type="ECO:0000256" key="1">
    <source>
        <dbReference type="ARBA" id="ARBA00023015"/>
    </source>
</evidence>
<dbReference type="AlphaFoldDB" id="A0A4R1Q748"/>
<feature type="domain" description="SIS" evidence="5">
    <location>
        <begin position="129"/>
        <end position="269"/>
    </location>
</feature>
<dbReference type="GO" id="GO:1901135">
    <property type="term" value="P:carbohydrate derivative metabolic process"/>
    <property type="evidence" value="ECO:0007669"/>
    <property type="project" value="InterPro"/>
</dbReference>
<keyword evidence="1" id="KW-0805">Transcription regulation</keyword>
<dbReference type="SUPFAM" id="SSF46689">
    <property type="entry name" value="Homeodomain-like"/>
    <property type="match status" value="1"/>
</dbReference>
<dbReference type="CDD" id="cd05013">
    <property type="entry name" value="SIS_RpiR"/>
    <property type="match status" value="1"/>
</dbReference>
<keyword evidence="7" id="KW-1185">Reference proteome</keyword>
<evidence type="ECO:0000259" key="5">
    <source>
        <dbReference type="PROSITE" id="PS51464"/>
    </source>
</evidence>
<reference evidence="6 7" key="1">
    <citation type="submission" date="2019-03" db="EMBL/GenBank/DDBJ databases">
        <title>Genomic Encyclopedia of Type Strains, Phase IV (KMG-IV): sequencing the most valuable type-strain genomes for metagenomic binning, comparative biology and taxonomic classification.</title>
        <authorList>
            <person name="Goeker M."/>
        </authorList>
    </citation>
    <scope>NUCLEOTIDE SEQUENCE [LARGE SCALE GENOMIC DNA]</scope>
    <source>
        <strain evidence="6 7">DSM 15969</strain>
    </source>
</reference>
<dbReference type="InterPro" id="IPR036388">
    <property type="entry name" value="WH-like_DNA-bd_sf"/>
</dbReference>
<dbReference type="GO" id="GO:0003700">
    <property type="term" value="F:DNA-binding transcription factor activity"/>
    <property type="evidence" value="ECO:0007669"/>
    <property type="project" value="InterPro"/>
</dbReference>
<dbReference type="PANTHER" id="PTHR30514">
    <property type="entry name" value="GLUCOKINASE"/>
    <property type="match status" value="1"/>
</dbReference>
<organism evidence="6 7">
    <name type="scientific">Anaerospora hongkongensis</name>
    <dbReference type="NCBI Taxonomy" id="244830"/>
    <lineage>
        <taxon>Bacteria</taxon>
        <taxon>Bacillati</taxon>
        <taxon>Bacillota</taxon>
        <taxon>Negativicutes</taxon>
        <taxon>Selenomonadales</taxon>
        <taxon>Sporomusaceae</taxon>
        <taxon>Anaerospora</taxon>
    </lineage>
</organism>
<name>A0A4R1Q748_9FIRM</name>
<dbReference type="PROSITE" id="PS51071">
    <property type="entry name" value="HTH_RPIR"/>
    <property type="match status" value="1"/>
</dbReference>
<dbReference type="GO" id="GO:0097367">
    <property type="term" value="F:carbohydrate derivative binding"/>
    <property type="evidence" value="ECO:0007669"/>
    <property type="project" value="InterPro"/>
</dbReference>
<keyword evidence="2" id="KW-0238">DNA-binding</keyword>
<sequence length="287" mass="30764">MQPSTSQISGCLPRIRSVFSSLTKAEQKVAAYMLDNPAAVVHLSITELAEGAGSAEATIFRLCQKIGFKGYQAFKIALAGDLYTPMETVYEEVDSADSISLIAGKVFHSINEGLQDTLKLLNPQAVEEAVAALARAKRIDAYGSGGSAIIAADIEHRFMRFGVCVRAYGDSHMQIASAALLSPGDVVVAVSHTGSNRELLDSVATAKKSGTTVIALTSYMKSPLSELADISLVASARETKYRSEAMASRLAHLAIVDVLYIGVMLQNKERLVANMQKVREAIALRRL</sequence>
<evidence type="ECO:0000313" key="7">
    <source>
        <dbReference type="Proteomes" id="UP000295063"/>
    </source>
</evidence>
<dbReference type="RefSeq" id="WP_132078970.1">
    <property type="nucleotide sequence ID" value="NZ_DAMAKO010000003.1"/>
</dbReference>
<dbReference type="Gene3D" id="3.40.50.10490">
    <property type="entry name" value="Glucose-6-phosphate isomerase like protein, domain 1"/>
    <property type="match status" value="1"/>
</dbReference>
<dbReference type="PANTHER" id="PTHR30514:SF1">
    <property type="entry name" value="HTH-TYPE TRANSCRIPTIONAL REGULATOR HEXR-RELATED"/>
    <property type="match status" value="1"/>
</dbReference>
<dbReference type="InterPro" id="IPR009057">
    <property type="entry name" value="Homeodomain-like_sf"/>
</dbReference>
<dbReference type="InterPro" id="IPR000281">
    <property type="entry name" value="HTH_RpiR"/>
</dbReference>
<dbReference type="Pfam" id="PF01380">
    <property type="entry name" value="SIS"/>
    <property type="match status" value="1"/>
</dbReference>
<evidence type="ECO:0000313" key="6">
    <source>
        <dbReference type="EMBL" id="TCL37817.1"/>
    </source>
</evidence>